<dbReference type="EMBL" id="BOMG01000064">
    <property type="protein sequence ID" value="GID56898.1"/>
    <property type="molecule type" value="Genomic_DNA"/>
</dbReference>
<dbReference type="InterPro" id="IPR011989">
    <property type="entry name" value="ARM-like"/>
</dbReference>
<evidence type="ECO:0000313" key="2">
    <source>
        <dbReference type="Proteomes" id="UP000612282"/>
    </source>
</evidence>
<organism evidence="1 2">
    <name type="scientific">Actinoplanes couchii</name>
    <dbReference type="NCBI Taxonomy" id="403638"/>
    <lineage>
        <taxon>Bacteria</taxon>
        <taxon>Bacillati</taxon>
        <taxon>Actinomycetota</taxon>
        <taxon>Actinomycetes</taxon>
        <taxon>Micromonosporales</taxon>
        <taxon>Micromonosporaceae</taxon>
        <taxon>Actinoplanes</taxon>
    </lineage>
</organism>
<name>A0ABQ3XEL8_9ACTN</name>
<accession>A0ABQ3XEL8</accession>
<proteinExistence type="predicted"/>
<dbReference type="Gene3D" id="1.25.10.10">
    <property type="entry name" value="Leucine-rich Repeat Variant"/>
    <property type="match status" value="1"/>
</dbReference>
<comment type="caution">
    <text evidence="1">The sequence shown here is derived from an EMBL/GenBank/DDBJ whole genome shotgun (WGS) entry which is preliminary data.</text>
</comment>
<reference evidence="1 2" key="1">
    <citation type="submission" date="2021-01" db="EMBL/GenBank/DDBJ databases">
        <title>Whole genome shotgun sequence of Actinoplanes couchii NBRC 106145.</title>
        <authorList>
            <person name="Komaki H."/>
            <person name="Tamura T."/>
        </authorList>
    </citation>
    <scope>NUCLEOTIDE SEQUENCE [LARGE SCALE GENOMIC DNA]</scope>
    <source>
        <strain evidence="1 2">NBRC 106145</strain>
    </source>
</reference>
<dbReference type="InterPro" id="IPR016024">
    <property type="entry name" value="ARM-type_fold"/>
</dbReference>
<protein>
    <submittedName>
        <fullName evidence="1">Uncharacterized protein</fullName>
    </submittedName>
</protein>
<dbReference type="RefSeq" id="WP_203798923.1">
    <property type="nucleotide sequence ID" value="NZ_BAAAQE010000094.1"/>
</dbReference>
<gene>
    <name evidence="1" type="ORF">Aco03nite_053020</name>
</gene>
<keyword evidence="2" id="KW-1185">Reference proteome</keyword>
<dbReference type="Proteomes" id="UP000612282">
    <property type="component" value="Unassembled WGS sequence"/>
</dbReference>
<evidence type="ECO:0000313" key="1">
    <source>
        <dbReference type="EMBL" id="GID56898.1"/>
    </source>
</evidence>
<dbReference type="SUPFAM" id="SSF48371">
    <property type="entry name" value="ARM repeat"/>
    <property type="match status" value="1"/>
</dbReference>
<sequence>MLHDPLDLDWSAVDHAYGPATDIPDLLRTLRSPEEERRTAAVARFRDLVMHQDSLYPAGVAAVPYLIELLADPGAPDRTLGHELLAEIVPDPPETRPHRLGPRLHEIADRRSDLYLSQREGWIRHGFPPPDPIVKEAHEAVRAGVPTFVRLLDDPARDARGLSAHLLSHFPADAARIVPAIVARLAVETDGVVGSFLCLTAGTIGDPDDTALVTAVTRWRDRPGLISSWTVLMGLARLSAQPDDDMLQQLCDCLFLGPDEVYGWAFYRENVALGAALALGALPVVALPTLAPMLLTHLTAGGEDPSRFLYAARLLLSLAFPDGPFRPGDTPTPLQYAAAQVFVDSGVLADVFFARLFEECNLGALPVTPAGR</sequence>